<dbReference type="InterPro" id="IPR000618">
    <property type="entry name" value="Insect_cuticle"/>
</dbReference>
<evidence type="ECO:0000256" key="3">
    <source>
        <dbReference type="SAM" id="MobiDB-lite"/>
    </source>
</evidence>
<organism evidence="5 6">
    <name type="scientific">Allacma fusca</name>
    <dbReference type="NCBI Taxonomy" id="39272"/>
    <lineage>
        <taxon>Eukaryota</taxon>
        <taxon>Metazoa</taxon>
        <taxon>Ecdysozoa</taxon>
        <taxon>Arthropoda</taxon>
        <taxon>Hexapoda</taxon>
        <taxon>Collembola</taxon>
        <taxon>Symphypleona</taxon>
        <taxon>Sminthuridae</taxon>
        <taxon>Allacma</taxon>
    </lineage>
</organism>
<feature type="chain" id="PRO_5035227515" description="Cuticle protein" evidence="4">
    <location>
        <begin position="17"/>
        <end position="234"/>
    </location>
</feature>
<sequence length="234" mass="24423">MLKIAAFFAILAVSGALPQVFGPGQVLTGPAGRPIRLVKVVKKVAALRAVAEPEPVDAYPQYSFSYSVNDQETGDNKVQEETRDGDNVSGRYSLVDADGSVRTVTYTADAVNGFNAVVERAPGAAGPVVVPVPQVKSVAAVVVPKSVAPVTTTPAPATTTPAPSTVSPASSIMVLSEPQEQKQILVLPQIPHHGLFGSIYPTDAYHHFGYPSFYPLGAATSGQIVNGNSVLVHH</sequence>
<evidence type="ECO:0000313" key="6">
    <source>
        <dbReference type="Proteomes" id="UP000708208"/>
    </source>
</evidence>
<keyword evidence="1 2" id="KW-0193">Cuticle</keyword>
<dbReference type="GO" id="GO:0031012">
    <property type="term" value="C:extracellular matrix"/>
    <property type="evidence" value="ECO:0007669"/>
    <property type="project" value="TreeGrafter"/>
</dbReference>
<dbReference type="Pfam" id="PF00379">
    <property type="entry name" value="Chitin_bind_4"/>
    <property type="match status" value="1"/>
</dbReference>
<dbReference type="PROSITE" id="PS00233">
    <property type="entry name" value="CHIT_BIND_RR_1"/>
    <property type="match status" value="1"/>
</dbReference>
<dbReference type="Proteomes" id="UP000708208">
    <property type="component" value="Unassembled WGS sequence"/>
</dbReference>
<dbReference type="EMBL" id="CAJVCH010540634">
    <property type="protein sequence ID" value="CAG7826649.1"/>
    <property type="molecule type" value="Genomic_DNA"/>
</dbReference>
<dbReference type="AlphaFoldDB" id="A0A8J2PKH2"/>
<dbReference type="GO" id="GO:0005615">
    <property type="term" value="C:extracellular space"/>
    <property type="evidence" value="ECO:0007669"/>
    <property type="project" value="TreeGrafter"/>
</dbReference>
<evidence type="ECO:0008006" key="7">
    <source>
        <dbReference type="Google" id="ProtNLM"/>
    </source>
</evidence>
<evidence type="ECO:0000313" key="5">
    <source>
        <dbReference type="EMBL" id="CAG7826649.1"/>
    </source>
</evidence>
<name>A0A8J2PKH2_9HEXA</name>
<evidence type="ECO:0000256" key="1">
    <source>
        <dbReference type="ARBA" id="ARBA00022460"/>
    </source>
</evidence>
<evidence type="ECO:0000256" key="2">
    <source>
        <dbReference type="PROSITE-ProRule" id="PRU00497"/>
    </source>
</evidence>
<accession>A0A8J2PKH2</accession>
<keyword evidence="6" id="KW-1185">Reference proteome</keyword>
<feature type="region of interest" description="Disordered" evidence="3">
    <location>
        <begin position="70"/>
        <end position="89"/>
    </location>
</feature>
<dbReference type="PANTHER" id="PTHR12236:SF86">
    <property type="entry name" value="CCP84AC-RELATED"/>
    <property type="match status" value="1"/>
</dbReference>
<dbReference type="PANTHER" id="PTHR12236">
    <property type="entry name" value="STRUCTURAL CONTITUENT OF CUTICLE"/>
    <property type="match status" value="1"/>
</dbReference>
<dbReference type="PROSITE" id="PS51155">
    <property type="entry name" value="CHIT_BIND_RR_2"/>
    <property type="match status" value="1"/>
</dbReference>
<comment type="caution">
    <text evidence="5">The sequence shown here is derived from an EMBL/GenBank/DDBJ whole genome shotgun (WGS) entry which is preliminary data.</text>
</comment>
<keyword evidence="4" id="KW-0732">Signal</keyword>
<feature type="compositionally biased region" description="Basic and acidic residues" evidence="3">
    <location>
        <begin position="74"/>
        <end position="86"/>
    </location>
</feature>
<feature type="signal peptide" evidence="4">
    <location>
        <begin position="1"/>
        <end position="16"/>
    </location>
</feature>
<dbReference type="InterPro" id="IPR051217">
    <property type="entry name" value="Insect_Cuticle_Struc_Prot"/>
</dbReference>
<dbReference type="InterPro" id="IPR031311">
    <property type="entry name" value="CHIT_BIND_RR_consensus"/>
</dbReference>
<gene>
    <name evidence="5" type="ORF">AFUS01_LOCUS36693</name>
</gene>
<dbReference type="OrthoDB" id="10071059at2759"/>
<dbReference type="GO" id="GO:0042302">
    <property type="term" value="F:structural constituent of cuticle"/>
    <property type="evidence" value="ECO:0007669"/>
    <property type="project" value="UniProtKB-UniRule"/>
</dbReference>
<evidence type="ECO:0000256" key="4">
    <source>
        <dbReference type="SAM" id="SignalP"/>
    </source>
</evidence>
<protein>
    <recommendedName>
        <fullName evidence="7">Cuticle protein</fullName>
    </recommendedName>
</protein>
<reference evidence="5" key="1">
    <citation type="submission" date="2021-06" db="EMBL/GenBank/DDBJ databases">
        <authorList>
            <person name="Hodson N. C."/>
            <person name="Mongue J. A."/>
            <person name="Jaron S. K."/>
        </authorList>
    </citation>
    <scope>NUCLEOTIDE SEQUENCE</scope>
</reference>
<proteinExistence type="predicted"/>